<evidence type="ECO:0000313" key="3">
    <source>
        <dbReference type="Proteomes" id="UP000295192"/>
    </source>
</evidence>
<keyword evidence="3" id="KW-1185">Reference proteome</keyword>
<gene>
    <name evidence="2" type="ORF">AWZ03_009808</name>
</gene>
<dbReference type="AlphaFoldDB" id="A0A484B4L4"/>
<protein>
    <submittedName>
        <fullName evidence="2">Uncharacterized protein</fullName>
    </submittedName>
</protein>
<feature type="compositionally biased region" description="Polar residues" evidence="1">
    <location>
        <begin position="21"/>
        <end position="34"/>
    </location>
</feature>
<organism evidence="2 3">
    <name type="scientific">Drosophila navojoa</name>
    <name type="common">Fruit fly</name>
    <dbReference type="NCBI Taxonomy" id="7232"/>
    <lineage>
        <taxon>Eukaryota</taxon>
        <taxon>Metazoa</taxon>
        <taxon>Ecdysozoa</taxon>
        <taxon>Arthropoda</taxon>
        <taxon>Hexapoda</taxon>
        <taxon>Insecta</taxon>
        <taxon>Pterygota</taxon>
        <taxon>Neoptera</taxon>
        <taxon>Endopterygota</taxon>
        <taxon>Diptera</taxon>
        <taxon>Brachycera</taxon>
        <taxon>Muscomorpha</taxon>
        <taxon>Ephydroidea</taxon>
        <taxon>Drosophilidae</taxon>
        <taxon>Drosophila</taxon>
    </lineage>
</organism>
<evidence type="ECO:0000256" key="1">
    <source>
        <dbReference type="SAM" id="MobiDB-lite"/>
    </source>
</evidence>
<feature type="compositionally biased region" description="Basic and acidic residues" evidence="1">
    <location>
        <begin position="1"/>
        <end position="20"/>
    </location>
</feature>
<evidence type="ECO:0000313" key="2">
    <source>
        <dbReference type="EMBL" id="TDG43776.1"/>
    </source>
</evidence>
<sequence length="98" mass="11306">MKPREETMEPKVRVTDRSVDQQRSTASKHLQQQLRRAGHAQSWQWQYPQQQEEEEEEVVVQPRSTIRDQRLRLLKGIKDSLLEAPSVSPAGANAFGIV</sequence>
<accession>A0A484B4L4</accession>
<feature type="region of interest" description="Disordered" evidence="1">
    <location>
        <begin position="1"/>
        <end position="42"/>
    </location>
</feature>
<proteinExistence type="predicted"/>
<reference evidence="2 3" key="1">
    <citation type="journal article" date="2019" name="J. Hered.">
        <title>An Improved Genome Assembly for Drosophila navojoa, the Basal Species in the mojavensis Cluster.</title>
        <authorList>
            <person name="Vanderlinde T."/>
            <person name="Dupim E.G."/>
            <person name="Nazario-Yepiz N.O."/>
            <person name="Carvalho A.B."/>
        </authorList>
    </citation>
    <scope>NUCLEOTIDE SEQUENCE [LARGE SCALE GENOMIC DNA]</scope>
    <source>
        <strain evidence="2">Navoj_Jal97</strain>
        <tissue evidence="2">Whole organism</tissue>
    </source>
</reference>
<dbReference type="Proteomes" id="UP000295192">
    <property type="component" value="Unassembled WGS sequence"/>
</dbReference>
<dbReference type="EMBL" id="LSRL02000134">
    <property type="protein sequence ID" value="TDG43776.1"/>
    <property type="molecule type" value="Genomic_DNA"/>
</dbReference>
<comment type="caution">
    <text evidence="2">The sequence shown here is derived from an EMBL/GenBank/DDBJ whole genome shotgun (WGS) entry which is preliminary data.</text>
</comment>
<name>A0A484B4L4_DRONA</name>